<reference evidence="2 3" key="1">
    <citation type="journal article" date="2019" name="Lett. Appl. Microbiol.">
        <title>A case of 'blown pack' spoilage of vacuum-packaged pork likely associated with Clostridium estertheticum in Canada.</title>
        <authorList>
            <person name="Zhang P."/>
            <person name="Ward P."/>
            <person name="McMullen L.M."/>
            <person name="Yang X."/>
        </authorList>
    </citation>
    <scope>NUCLEOTIDE SEQUENCE [LARGE SCALE GENOMIC DNA]</scope>
    <source>
        <strain evidence="2 3">MA19</strain>
    </source>
</reference>
<dbReference type="EMBL" id="SPSF01000025">
    <property type="protein sequence ID" value="MPQ62327.1"/>
    <property type="molecule type" value="Genomic_DNA"/>
</dbReference>
<accession>A0A5N7J0R5</accession>
<feature type="domain" description="Bacterial CdiA-CT RNAse A" evidence="1">
    <location>
        <begin position="4"/>
        <end position="117"/>
    </location>
</feature>
<evidence type="ECO:0000313" key="3">
    <source>
        <dbReference type="Proteomes" id="UP000342249"/>
    </source>
</evidence>
<proteinExistence type="predicted"/>
<gene>
    <name evidence="2" type="ORF">E4V82_09410</name>
</gene>
<sequence>MGDHLLEKHVGKSEQELLERLKNQPKISGSSSFSGENIAEDVCYKVLCDKNNKIKINEWLSDSKKGNKLVVDYKGIEEDLIGIGVKRGESSAKDMYNGMIVLKKDGKGGYYILTGYPTK</sequence>
<comment type="caution">
    <text evidence="2">The sequence shown here is derived from an EMBL/GenBank/DDBJ whole genome shotgun (WGS) entry which is preliminary data.</text>
</comment>
<dbReference type="AlphaFoldDB" id="A0A5N7J0R5"/>
<dbReference type="CDD" id="cd20684">
    <property type="entry name" value="CdiA-CT_Yk_RNaseA-like"/>
    <property type="match status" value="1"/>
</dbReference>
<evidence type="ECO:0000313" key="2">
    <source>
        <dbReference type="EMBL" id="MPQ62327.1"/>
    </source>
</evidence>
<name>A0A5N7J0R5_9CLOT</name>
<dbReference type="RefSeq" id="WP_152752130.1">
    <property type="nucleotide sequence ID" value="NZ_SPSE01000026.1"/>
</dbReference>
<protein>
    <recommendedName>
        <fullName evidence="1">Bacterial CdiA-CT RNAse A domain-containing protein</fullName>
    </recommendedName>
</protein>
<dbReference type="Pfam" id="PF18431">
    <property type="entry name" value="RNAse_A_bac"/>
    <property type="match status" value="1"/>
</dbReference>
<organism evidence="2 3">
    <name type="scientific">Clostridium estertheticum</name>
    <dbReference type="NCBI Taxonomy" id="238834"/>
    <lineage>
        <taxon>Bacteria</taxon>
        <taxon>Bacillati</taxon>
        <taxon>Bacillota</taxon>
        <taxon>Clostridia</taxon>
        <taxon>Eubacteriales</taxon>
        <taxon>Clostridiaceae</taxon>
        <taxon>Clostridium</taxon>
    </lineage>
</organism>
<evidence type="ECO:0000259" key="1">
    <source>
        <dbReference type="Pfam" id="PF18431"/>
    </source>
</evidence>
<dbReference type="Proteomes" id="UP000342249">
    <property type="component" value="Unassembled WGS sequence"/>
</dbReference>
<dbReference type="InterPro" id="IPR041436">
    <property type="entry name" value="RNAse_A_bac"/>
</dbReference>